<organism evidence="2 3">
    <name type="scientific">Halogeometricum borinquense</name>
    <dbReference type="NCBI Taxonomy" id="60847"/>
    <lineage>
        <taxon>Archaea</taxon>
        <taxon>Methanobacteriati</taxon>
        <taxon>Methanobacteriota</taxon>
        <taxon>Stenosarchaea group</taxon>
        <taxon>Halobacteria</taxon>
        <taxon>Halobacteriales</taxon>
        <taxon>Haloferacaceae</taxon>
        <taxon>Halogeometricum</taxon>
    </lineage>
</organism>
<dbReference type="Proteomes" id="UP000465846">
    <property type="component" value="Chromosome"/>
</dbReference>
<sequence>MEDTIREVTPDELCDAVSPGEVTLVLGAPSVGKSHHLRQVGPSVERLAAASAVEDDELVVIDDFVAATFDLSDEDCLTDGEPPSMNALFARPGGAVLVTRPRSLDWLYQSDLPVSSDIVGQVDSVLVVRTPPAESRDAINEIRERTSHRSHVGLSNEERSPLVERITYPNYEFEDEDLQERVGAVEKTVAPAAFLSLSQYGSETVLVGSDVRTVVGDCDITVESLGKATIELISSLHPRVEDDHRDPTALSPAVATALALVVSSLADDDTAWFEPLVRHRPLVGAAEALEIAFDLPPGTINYLRVFASDPIRTKIGQRLAAQPETETAIAEAGAAFAEVRAGMRAVGPSLDEAAVGPDEYGSDPLVGAWHWEEPETLHTAAAERAFPNSDDGPEANDGPAGISVNEVVDALDGGVVVLSGPKASGKRRLAANVATELTTWGTTVRLPDVRRSDYIRVGIDATPDVVVVATYGAGPVRITGDTGVRSLVEWVADGICSGALLICDDEFREQFDAVADRTGCADVAAWRDRTEFELDDIAVAPERTSRAVADDLLSAMDWPDTRRPSRLTLDVEKITGQSTLAAIAGIPDKDLDAAFVGRVLADAVAVVARTARPSAAKQWLALFDDLVGDVGLNRSDTDGAIRYRGAVSGTAMAAVASENPTTDEWIEAIADRAVALTNETATPPGRDSVGGDREPFVGAFANALARLAWPTDGTGPNHGALACVDQVLHRTADAREISEEPGLTLRCRVYGAMTERIIETVADTTAADDAFAPVAALVQQAAATNEEGFAAFVIGNSFASTIGAVAGAACSPGDLSPWVDALGSQVRDSVVFIQRQDNRAELLRHAYTGALGFWVFEHGCPDDRIEPWLVAVGKDLCRTATTADLDDPAAFVVEVYGQAVRRVVAARNFDRAERLFVACDQLVNTVAASDLAAEEWTVRAALHAAALAAFGRVEQRVDGVNEGPYGIGALPFSDSPRFEDWIELYGGSVTRGAVAETSHRERFLTAVYRGALSTRVRGFDDNSSSKGSRRQVHDSESGISPRRERVWFEALTDRIETVAAAGDLGVDPVAFLDDVFVGAAVNWAADGAASASREWITSLVNSFRECRWEIDGPTKMEWFDAFAEADAAVLQTVVTRTDIGNRSHDRLVQAVLSQIETGATAADNQRHPVIYVSSVFGTALALTVEGEPAEVRFGVTEVLVTVEERAGFEWVGIGRAGIFERIYARALTVVGRTNSDHANVETWLDVVTERIEATATRAVPEDPAEFAASVYTRAYVDTVEDTVEAVEDDATTWRRRLDDELRAFAASASVDDPATFLEKVYADIVVEGVKGSEPFEQVETYVAAVCASLETAAEAGIVQADDTLERTFTRSADELSTANPRASADYAARLDHGLREAASDDLAAAVFESDGIAD</sequence>
<reference evidence="2 3" key="1">
    <citation type="submission" date="2020-02" db="EMBL/GenBank/DDBJ databases">
        <title>Whole genome sequence of Halogeometricum borinquense strain wsp4.</title>
        <authorList>
            <person name="Verma D.K."/>
            <person name="Gopal K."/>
            <person name="Prasad E.S."/>
        </authorList>
    </citation>
    <scope>NUCLEOTIDE SEQUENCE [LARGE SCALE GENOMIC DNA]</scope>
    <source>
        <strain evidence="3">wsp4</strain>
    </source>
</reference>
<protein>
    <submittedName>
        <fullName evidence="2">Uncharacterized protein</fullName>
    </submittedName>
</protein>
<accession>A0A6C0UNK0</accession>
<evidence type="ECO:0000313" key="2">
    <source>
        <dbReference type="EMBL" id="QIB74508.1"/>
    </source>
</evidence>
<evidence type="ECO:0000313" key="3">
    <source>
        <dbReference type="Proteomes" id="UP000465846"/>
    </source>
</evidence>
<evidence type="ECO:0000256" key="1">
    <source>
        <dbReference type="SAM" id="MobiDB-lite"/>
    </source>
</evidence>
<proteinExistence type="predicted"/>
<dbReference type="GeneID" id="44079652"/>
<dbReference type="RefSeq" id="WP_163486434.1">
    <property type="nucleotide sequence ID" value="NZ_CP048739.1"/>
</dbReference>
<dbReference type="EMBL" id="CP048739">
    <property type="protein sequence ID" value="QIB74508.1"/>
    <property type="molecule type" value="Genomic_DNA"/>
</dbReference>
<feature type="region of interest" description="Disordered" evidence="1">
    <location>
        <begin position="1018"/>
        <end position="1038"/>
    </location>
</feature>
<name>A0A6C0UNK0_9EURY</name>
<gene>
    <name evidence="2" type="ORF">G3I44_09585</name>
</gene>